<sequence>MAGLCSGWPGPNKDFGGSCPLRSSDGESSSTQYARGPGVKCDRGADPTRDRATAAVRVERIQAGPLITRDDLPEAVWWVQVLLHQTLNTSSSVVSHVAGAGVRVINSDGKTAESFRRGNGPSLHIVLKSSINPSIRSFIYPLRPAPRLPPDPGGPWRDGRLGGERARERKGLPVYSFTAGPVCSTWEDDFKHMEHEGRRKKTMEDLSESRSPRQPGRTEPSENKLYVMVWAEAVWPGRIRATTMSKLQLQPGSSLTRPDDTDLARRSHLPPT</sequence>
<accession>A0ACC2F8F2</accession>
<organism evidence="1 2">
    <name type="scientific">Dallia pectoralis</name>
    <name type="common">Alaska blackfish</name>
    <dbReference type="NCBI Taxonomy" id="75939"/>
    <lineage>
        <taxon>Eukaryota</taxon>
        <taxon>Metazoa</taxon>
        <taxon>Chordata</taxon>
        <taxon>Craniata</taxon>
        <taxon>Vertebrata</taxon>
        <taxon>Euteleostomi</taxon>
        <taxon>Actinopterygii</taxon>
        <taxon>Neopterygii</taxon>
        <taxon>Teleostei</taxon>
        <taxon>Protacanthopterygii</taxon>
        <taxon>Esociformes</taxon>
        <taxon>Umbridae</taxon>
        <taxon>Dallia</taxon>
    </lineage>
</organism>
<comment type="caution">
    <text evidence="1">The sequence shown here is derived from an EMBL/GenBank/DDBJ whole genome shotgun (WGS) entry which is preliminary data.</text>
</comment>
<reference evidence="1" key="1">
    <citation type="submission" date="2021-05" db="EMBL/GenBank/DDBJ databases">
        <authorList>
            <person name="Pan Q."/>
            <person name="Jouanno E."/>
            <person name="Zahm M."/>
            <person name="Klopp C."/>
            <person name="Cabau C."/>
            <person name="Louis A."/>
            <person name="Berthelot C."/>
            <person name="Parey E."/>
            <person name="Roest Crollius H."/>
            <person name="Montfort J."/>
            <person name="Robinson-Rechavi M."/>
            <person name="Bouchez O."/>
            <person name="Lampietro C."/>
            <person name="Lopez Roques C."/>
            <person name="Donnadieu C."/>
            <person name="Postlethwait J."/>
            <person name="Bobe J."/>
            <person name="Dillon D."/>
            <person name="Chandos A."/>
            <person name="von Hippel F."/>
            <person name="Guiguen Y."/>
        </authorList>
    </citation>
    <scope>NUCLEOTIDE SEQUENCE</scope>
    <source>
        <strain evidence="1">YG-Jan2019</strain>
    </source>
</reference>
<keyword evidence="2" id="KW-1185">Reference proteome</keyword>
<proteinExistence type="predicted"/>
<protein>
    <submittedName>
        <fullName evidence="1">Uncharacterized protein</fullName>
    </submittedName>
</protein>
<name>A0ACC2F8F2_DALPE</name>
<dbReference type="EMBL" id="CM055759">
    <property type="protein sequence ID" value="KAJ7987601.1"/>
    <property type="molecule type" value="Genomic_DNA"/>
</dbReference>
<evidence type="ECO:0000313" key="2">
    <source>
        <dbReference type="Proteomes" id="UP001157502"/>
    </source>
</evidence>
<dbReference type="Proteomes" id="UP001157502">
    <property type="component" value="Chromosome 32"/>
</dbReference>
<gene>
    <name evidence="1" type="ORF">DPEC_G00328170</name>
</gene>
<evidence type="ECO:0000313" key="1">
    <source>
        <dbReference type="EMBL" id="KAJ7987601.1"/>
    </source>
</evidence>